<protein>
    <submittedName>
        <fullName evidence="1">Uncharacterized protein</fullName>
    </submittedName>
</protein>
<accession>A0A2P2QXT9</accession>
<sequence>MVIAIKGRNWLFKTFHKAKSTINKMRH</sequence>
<dbReference type="AlphaFoldDB" id="A0A2P2QXT9"/>
<name>A0A2P2QXT9_RHIMU</name>
<organism evidence="1">
    <name type="scientific">Rhizophora mucronata</name>
    <name type="common">Asiatic mangrove</name>
    <dbReference type="NCBI Taxonomy" id="61149"/>
    <lineage>
        <taxon>Eukaryota</taxon>
        <taxon>Viridiplantae</taxon>
        <taxon>Streptophyta</taxon>
        <taxon>Embryophyta</taxon>
        <taxon>Tracheophyta</taxon>
        <taxon>Spermatophyta</taxon>
        <taxon>Magnoliopsida</taxon>
        <taxon>eudicotyledons</taxon>
        <taxon>Gunneridae</taxon>
        <taxon>Pentapetalae</taxon>
        <taxon>rosids</taxon>
        <taxon>fabids</taxon>
        <taxon>Malpighiales</taxon>
        <taxon>Rhizophoraceae</taxon>
        <taxon>Rhizophora</taxon>
    </lineage>
</organism>
<proteinExistence type="predicted"/>
<reference evidence="1" key="1">
    <citation type="submission" date="2018-02" db="EMBL/GenBank/DDBJ databases">
        <title>Rhizophora mucronata_Transcriptome.</title>
        <authorList>
            <person name="Meera S.P."/>
            <person name="Sreeshan A."/>
            <person name="Augustine A."/>
        </authorList>
    </citation>
    <scope>NUCLEOTIDE SEQUENCE</scope>
    <source>
        <tissue evidence="1">Leaf</tissue>
    </source>
</reference>
<dbReference type="EMBL" id="GGEC01091271">
    <property type="protein sequence ID" value="MBX71755.1"/>
    <property type="molecule type" value="Transcribed_RNA"/>
</dbReference>
<evidence type="ECO:0000313" key="1">
    <source>
        <dbReference type="EMBL" id="MBX71755.1"/>
    </source>
</evidence>